<organism evidence="2 3">
    <name type="scientific">Streptomyces albus (strain ATCC 21838 / DSM 41398 / FERM P-419 / JCM 4703 / NBRC 107858)</name>
    <dbReference type="NCBI Taxonomy" id="1081613"/>
    <lineage>
        <taxon>Bacteria</taxon>
        <taxon>Bacillati</taxon>
        <taxon>Actinomycetota</taxon>
        <taxon>Actinomycetes</taxon>
        <taxon>Kitasatosporales</taxon>
        <taxon>Streptomycetaceae</taxon>
        <taxon>Streptomyces</taxon>
    </lineage>
</organism>
<reference evidence="2 3" key="1">
    <citation type="submission" date="2015-01" db="EMBL/GenBank/DDBJ databases">
        <title>Enhanced salinomycin production by adjusting the supply of polyketide extender units in Streptomyce albus DSM 41398.</title>
        <authorList>
            <person name="Lu C."/>
        </authorList>
    </citation>
    <scope>NUCLEOTIDE SEQUENCE [LARGE SCALE GENOMIC DNA]</scope>
    <source>
        <strain evidence="3">ATCC 21838 / DSM 41398 / FERM P-419 / JCM 4703 / NBRC 107858</strain>
    </source>
</reference>
<sequence length="37" mass="3618">MDGGAHRAPPLPPTPESGPGAPAERGVTPSGDGRIVL</sequence>
<evidence type="ECO:0000313" key="3">
    <source>
        <dbReference type="Proteomes" id="UP000031523"/>
    </source>
</evidence>
<gene>
    <name evidence="2" type="ORF">SLNWT_6495</name>
</gene>
<keyword evidence="3" id="KW-1185">Reference proteome</keyword>
<feature type="region of interest" description="Disordered" evidence="1">
    <location>
        <begin position="1"/>
        <end position="37"/>
    </location>
</feature>
<evidence type="ECO:0000313" key="2">
    <source>
        <dbReference type="EMBL" id="AJE86871.1"/>
    </source>
</evidence>
<name>A0A0B5F7S4_STRA4</name>
<dbReference type="Proteomes" id="UP000031523">
    <property type="component" value="Chromosome"/>
</dbReference>
<dbReference type="KEGG" id="sals:SLNWT_6495"/>
<dbReference type="AlphaFoldDB" id="A0A0B5F7S4"/>
<proteinExistence type="predicted"/>
<dbReference type="EMBL" id="CP010519">
    <property type="protein sequence ID" value="AJE86871.1"/>
    <property type="molecule type" value="Genomic_DNA"/>
</dbReference>
<accession>A0A0B5F7S4</accession>
<evidence type="ECO:0000256" key="1">
    <source>
        <dbReference type="SAM" id="MobiDB-lite"/>
    </source>
</evidence>
<protein>
    <submittedName>
        <fullName evidence="2">Uncharacterized protein</fullName>
    </submittedName>
</protein>